<dbReference type="InterPro" id="IPR046848">
    <property type="entry name" value="E_motif"/>
</dbReference>
<feature type="repeat" description="PPR" evidence="2">
    <location>
        <begin position="329"/>
        <end position="363"/>
    </location>
</feature>
<dbReference type="PROSITE" id="PS51375">
    <property type="entry name" value="PPR"/>
    <property type="match status" value="7"/>
</dbReference>
<dbReference type="GO" id="GO:0003723">
    <property type="term" value="F:RNA binding"/>
    <property type="evidence" value="ECO:0007669"/>
    <property type="project" value="InterPro"/>
</dbReference>
<sequence length="661" mass="73828">MKLFTQFQQNLLSRTLCSSTKKWYSMLIITHPTLVLLESCSSMFHLRQILGHMFHTGLVFDVFPLSRLITFCALHDHGDFAYARSLFSLIPDPNTYIWNTLIRGGMKRNEPEMGLRIFKKMVWGGVEMDKRSFVFALKCCERLEGVGVEVGRGLHGRIWKLGFVEDLILRNGLVHFYGEMGFVSDARKVFDEISDRDVVSWTTMIDGYVKAELNDEALEVFKLMCEGGVEPNEVTMITVFSACGNKGDLSLGLSFHELVCKKRVKCGLNLSNAMLDMYAKCGRMDKANDVFDRMERRDVFTWTSMIDGYGKNGEVDLARKHFDEMPGRNVVSWNAMIAGYSQNNRPMEAIELFRVMESEGMVPIESTLVCVLSACAQLSCLTIGQQIHKKYVKQKWIDISIVIGNALIDMYAKCGCIYEAEMVFRDMPAKIVGTWNSMILGYASNGSAKEALSLFEQMVSAGSQPDSITFVGILSACAHGGLIDQGFDYFRNMETFGLIPKIEHYACMTDLLGRLGRVDEAHNLIKTMTIQPDEAVWGTLLSACRMCGNVELGKIAADKLIILDPKDSGTYALLASLCSKKSAWGDVSTVRSMMREKGIKKNPGCSSIEVEGRSHGFLVADQSHPHSKVIYKTLDGLRVSSKPDNHASNAILTEAFSMGQI</sequence>
<feature type="repeat" description="PPR" evidence="2">
    <location>
        <begin position="94"/>
        <end position="128"/>
    </location>
</feature>
<dbReference type="PANTHER" id="PTHR47926:SF387">
    <property type="entry name" value="PENTATRICOPEPTIDE REPEAT-CONTAINING PROTEIN"/>
    <property type="match status" value="1"/>
</dbReference>
<comment type="caution">
    <text evidence="3">The sequence shown here is derived from an EMBL/GenBank/DDBJ whole genome shotgun (WGS) entry which is preliminary data.</text>
</comment>
<protein>
    <recommendedName>
        <fullName evidence="5">Pentatricopeptide repeat-containing protein</fullName>
    </recommendedName>
</protein>
<dbReference type="FunFam" id="1.25.40.10:FF:000344">
    <property type="entry name" value="Pentatricopeptide repeat-containing protein"/>
    <property type="match status" value="1"/>
</dbReference>
<dbReference type="Pfam" id="PF13041">
    <property type="entry name" value="PPR_2"/>
    <property type="match status" value="3"/>
</dbReference>
<dbReference type="PANTHER" id="PTHR47926">
    <property type="entry name" value="PENTATRICOPEPTIDE REPEAT-CONTAINING PROTEIN"/>
    <property type="match status" value="1"/>
</dbReference>
<proteinExistence type="predicted"/>
<dbReference type="InterPro" id="IPR011990">
    <property type="entry name" value="TPR-like_helical_dom_sf"/>
</dbReference>
<feature type="repeat" description="PPR" evidence="2">
    <location>
        <begin position="267"/>
        <end position="297"/>
    </location>
</feature>
<feature type="repeat" description="PPR" evidence="2">
    <location>
        <begin position="298"/>
        <end position="328"/>
    </location>
</feature>
<evidence type="ECO:0000256" key="1">
    <source>
        <dbReference type="ARBA" id="ARBA00022737"/>
    </source>
</evidence>
<dbReference type="FunFam" id="1.25.40.10:FF:000184">
    <property type="entry name" value="Pentatricopeptide repeat-containing protein, chloroplastic"/>
    <property type="match status" value="1"/>
</dbReference>
<dbReference type="Proteomes" id="UP001454036">
    <property type="component" value="Unassembled WGS sequence"/>
</dbReference>
<evidence type="ECO:0000313" key="4">
    <source>
        <dbReference type="Proteomes" id="UP001454036"/>
    </source>
</evidence>
<name>A0AAV3Q0I4_LITER</name>
<feature type="repeat" description="PPR" evidence="2">
    <location>
        <begin position="197"/>
        <end position="231"/>
    </location>
</feature>
<gene>
    <name evidence="3" type="ORF">LIER_43407</name>
</gene>
<dbReference type="GO" id="GO:0009451">
    <property type="term" value="P:RNA modification"/>
    <property type="evidence" value="ECO:0007669"/>
    <property type="project" value="InterPro"/>
</dbReference>
<dbReference type="Pfam" id="PF12854">
    <property type="entry name" value="PPR_1"/>
    <property type="match status" value="1"/>
</dbReference>
<keyword evidence="4" id="KW-1185">Reference proteome</keyword>
<organism evidence="3 4">
    <name type="scientific">Lithospermum erythrorhizon</name>
    <name type="common">Purple gromwell</name>
    <name type="synonym">Lithospermum officinale var. erythrorhizon</name>
    <dbReference type="NCBI Taxonomy" id="34254"/>
    <lineage>
        <taxon>Eukaryota</taxon>
        <taxon>Viridiplantae</taxon>
        <taxon>Streptophyta</taxon>
        <taxon>Embryophyta</taxon>
        <taxon>Tracheophyta</taxon>
        <taxon>Spermatophyta</taxon>
        <taxon>Magnoliopsida</taxon>
        <taxon>eudicotyledons</taxon>
        <taxon>Gunneridae</taxon>
        <taxon>Pentapetalae</taxon>
        <taxon>asterids</taxon>
        <taxon>lamiids</taxon>
        <taxon>Boraginales</taxon>
        <taxon>Boraginaceae</taxon>
        <taxon>Boraginoideae</taxon>
        <taxon>Lithospermeae</taxon>
        <taxon>Lithospermum</taxon>
    </lineage>
</organism>
<dbReference type="Pfam" id="PF20431">
    <property type="entry name" value="E_motif"/>
    <property type="match status" value="1"/>
</dbReference>
<dbReference type="FunFam" id="1.25.40.10:FF:000348">
    <property type="entry name" value="Pentatricopeptide repeat-containing protein chloroplastic"/>
    <property type="match status" value="1"/>
</dbReference>
<dbReference type="InterPro" id="IPR046960">
    <property type="entry name" value="PPR_At4g14850-like_plant"/>
</dbReference>
<reference evidence="3 4" key="1">
    <citation type="submission" date="2024-01" db="EMBL/GenBank/DDBJ databases">
        <title>The complete chloroplast genome sequence of Lithospermum erythrorhizon: insights into the phylogenetic relationship among Boraginaceae species and the maternal lineages of purple gromwells.</title>
        <authorList>
            <person name="Okada T."/>
            <person name="Watanabe K."/>
        </authorList>
    </citation>
    <scope>NUCLEOTIDE SEQUENCE [LARGE SCALE GENOMIC DNA]</scope>
</reference>
<dbReference type="AlphaFoldDB" id="A0AAV3Q0I4"/>
<evidence type="ECO:0000256" key="2">
    <source>
        <dbReference type="PROSITE-ProRule" id="PRU00708"/>
    </source>
</evidence>
<feature type="repeat" description="PPR" evidence="2">
    <location>
        <begin position="431"/>
        <end position="465"/>
    </location>
</feature>
<evidence type="ECO:0000313" key="3">
    <source>
        <dbReference type="EMBL" id="GAA0157544.1"/>
    </source>
</evidence>
<feature type="repeat" description="PPR" evidence="2">
    <location>
        <begin position="466"/>
        <end position="500"/>
    </location>
</feature>
<dbReference type="InterPro" id="IPR002885">
    <property type="entry name" value="PPR_rpt"/>
</dbReference>
<dbReference type="Pfam" id="PF01535">
    <property type="entry name" value="PPR"/>
    <property type="match status" value="2"/>
</dbReference>
<dbReference type="NCBIfam" id="TIGR00756">
    <property type="entry name" value="PPR"/>
    <property type="match status" value="5"/>
</dbReference>
<accession>A0AAV3Q0I4</accession>
<keyword evidence="1" id="KW-0677">Repeat</keyword>
<dbReference type="EMBL" id="BAABME010034942">
    <property type="protein sequence ID" value="GAA0157544.1"/>
    <property type="molecule type" value="Genomic_DNA"/>
</dbReference>
<dbReference type="Gene3D" id="1.25.40.10">
    <property type="entry name" value="Tetratricopeptide repeat domain"/>
    <property type="match status" value="4"/>
</dbReference>
<evidence type="ECO:0008006" key="5">
    <source>
        <dbReference type="Google" id="ProtNLM"/>
    </source>
</evidence>